<proteinExistence type="predicted"/>
<keyword evidence="3" id="KW-1185">Reference proteome</keyword>
<feature type="compositionally biased region" description="Basic and acidic residues" evidence="1">
    <location>
        <begin position="112"/>
        <end position="132"/>
    </location>
</feature>
<organism evidence="2 3">
    <name type="scientific">Mycena metata</name>
    <dbReference type="NCBI Taxonomy" id="1033252"/>
    <lineage>
        <taxon>Eukaryota</taxon>
        <taxon>Fungi</taxon>
        <taxon>Dikarya</taxon>
        <taxon>Basidiomycota</taxon>
        <taxon>Agaricomycotina</taxon>
        <taxon>Agaricomycetes</taxon>
        <taxon>Agaricomycetidae</taxon>
        <taxon>Agaricales</taxon>
        <taxon>Marasmiineae</taxon>
        <taxon>Mycenaceae</taxon>
        <taxon>Mycena</taxon>
    </lineage>
</organism>
<dbReference type="Proteomes" id="UP001215598">
    <property type="component" value="Unassembled WGS sequence"/>
</dbReference>
<gene>
    <name evidence="2" type="ORF">B0H16DRAFT_1466256</name>
</gene>
<evidence type="ECO:0000313" key="3">
    <source>
        <dbReference type="Proteomes" id="UP001215598"/>
    </source>
</evidence>
<feature type="compositionally biased region" description="Basic and acidic residues" evidence="1">
    <location>
        <begin position="317"/>
        <end position="330"/>
    </location>
</feature>
<sequence length="336" mass="38219">MVPGRIENPAASFGIQKIPEQINESGDRREERRWDAKRECDCSGMWLVEQEGGTRRKNVACAKSALRDNVERRRSLRQLGHNRHARSPFSRTPSIRFEGSKGETSSLSCGGKKVEDRKATREIEPTQDEQWRAQKSRQLVGESRLGHGKALSIIALHFLPSFYCKERRGKFPLKSEVMGLELLGDWSPMKATHMLNVQQRSHGETDTLNGTRARSTKKVRTFREGQRADGDIQRHREVEWLWAARQGDGFDGRDGPDGSRPSEVWKRRADGRRRVTRHRLDGSPKIGQFSFKYLNPSTAVNGSDGRDPAVRAFKTISDGRFRDGRPRLTDGPEPYA</sequence>
<evidence type="ECO:0000256" key="1">
    <source>
        <dbReference type="SAM" id="MobiDB-lite"/>
    </source>
</evidence>
<feature type="region of interest" description="Disordered" evidence="1">
    <location>
        <begin position="249"/>
        <end position="271"/>
    </location>
</feature>
<dbReference type="AlphaFoldDB" id="A0AAD7IA76"/>
<protein>
    <submittedName>
        <fullName evidence="2">Uncharacterized protein</fullName>
    </submittedName>
</protein>
<feature type="region of interest" description="Disordered" evidence="1">
    <location>
        <begin position="74"/>
        <end position="135"/>
    </location>
</feature>
<feature type="compositionally biased region" description="Basic residues" evidence="1">
    <location>
        <begin position="74"/>
        <end position="86"/>
    </location>
</feature>
<accession>A0AAD7IA76</accession>
<dbReference type="EMBL" id="JARKIB010000117">
    <property type="protein sequence ID" value="KAJ7737331.1"/>
    <property type="molecule type" value="Genomic_DNA"/>
</dbReference>
<name>A0AAD7IA76_9AGAR</name>
<evidence type="ECO:0000313" key="2">
    <source>
        <dbReference type="EMBL" id="KAJ7737331.1"/>
    </source>
</evidence>
<comment type="caution">
    <text evidence="2">The sequence shown here is derived from an EMBL/GenBank/DDBJ whole genome shotgun (WGS) entry which is preliminary data.</text>
</comment>
<reference evidence="2" key="1">
    <citation type="submission" date="2023-03" db="EMBL/GenBank/DDBJ databases">
        <title>Massive genome expansion in bonnet fungi (Mycena s.s.) driven by repeated elements and novel gene families across ecological guilds.</title>
        <authorList>
            <consortium name="Lawrence Berkeley National Laboratory"/>
            <person name="Harder C.B."/>
            <person name="Miyauchi S."/>
            <person name="Viragh M."/>
            <person name="Kuo A."/>
            <person name="Thoen E."/>
            <person name="Andreopoulos B."/>
            <person name="Lu D."/>
            <person name="Skrede I."/>
            <person name="Drula E."/>
            <person name="Henrissat B."/>
            <person name="Morin E."/>
            <person name="Kohler A."/>
            <person name="Barry K."/>
            <person name="LaButti K."/>
            <person name="Morin E."/>
            <person name="Salamov A."/>
            <person name="Lipzen A."/>
            <person name="Mereny Z."/>
            <person name="Hegedus B."/>
            <person name="Baldrian P."/>
            <person name="Stursova M."/>
            <person name="Weitz H."/>
            <person name="Taylor A."/>
            <person name="Grigoriev I.V."/>
            <person name="Nagy L.G."/>
            <person name="Martin F."/>
            <person name="Kauserud H."/>
        </authorList>
    </citation>
    <scope>NUCLEOTIDE SEQUENCE</scope>
    <source>
        <strain evidence="2">CBHHK182m</strain>
    </source>
</reference>
<feature type="region of interest" description="Disordered" evidence="1">
    <location>
        <begin position="298"/>
        <end position="336"/>
    </location>
</feature>